<dbReference type="Proteomes" id="UP001304461">
    <property type="component" value="Unassembled WGS sequence"/>
</dbReference>
<name>A0ABU5RNR7_9CYAN</name>
<evidence type="ECO:0000313" key="2">
    <source>
        <dbReference type="EMBL" id="MEA5389733.1"/>
    </source>
</evidence>
<evidence type="ECO:0008006" key="4">
    <source>
        <dbReference type="Google" id="ProtNLM"/>
    </source>
</evidence>
<sequence length="269" mass="28419">MAFTSFDVDFNAASKKTSSEATGVSGKMTFSFSKNPLADNFILDLSISNTTKLDGNPSGNLTAFAFNVPGATKPSPDFKLVTYEPLSSGFGDLFGATTNGKEANVVDGGEYRFPAGTPRTAPYAPFNNFTFCARDDGNNCHGGSGNTKFGIADGITKSVRFTIASNRSDINTASLVAQSFFDLFDSIDYSDNGDYKNAPIALRFQSVTTASGARGKSDKVAGVPKRPPQAPSDEVPGPVPMLGAATAFAFSRRLRRRIAASCAQKHPTV</sequence>
<feature type="region of interest" description="Disordered" evidence="1">
    <location>
        <begin position="213"/>
        <end position="238"/>
    </location>
</feature>
<dbReference type="RefSeq" id="WP_323303871.1">
    <property type="nucleotide sequence ID" value="NZ_JAYGHX010000001.1"/>
</dbReference>
<accession>A0ABU5RNR7</accession>
<protein>
    <recommendedName>
        <fullName evidence="4">PEP-CTERM sorting domain-containing protein</fullName>
    </recommendedName>
</protein>
<proteinExistence type="predicted"/>
<reference evidence="2 3" key="1">
    <citation type="submission" date="2023-12" db="EMBL/GenBank/DDBJ databases">
        <title>Baltic Sea Cyanobacteria.</title>
        <authorList>
            <person name="Delbaje E."/>
            <person name="Fewer D.P."/>
            <person name="Shishido T.K."/>
        </authorList>
    </citation>
    <scope>NUCLEOTIDE SEQUENCE [LARGE SCALE GENOMIC DNA]</scope>
    <source>
        <strain evidence="2 3">UHCC 0139</strain>
    </source>
</reference>
<organism evidence="2 3">
    <name type="scientific">Cyanobium gracile UHCC 0139</name>
    <dbReference type="NCBI Taxonomy" id="3110308"/>
    <lineage>
        <taxon>Bacteria</taxon>
        <taxon>Bacillati</taxon>
        <taxon>Cyanobacteriota</taxon>
        <taxon>Cyanophyceae</taxon>
        <taxon>Synechococcales</taxon>
        <taxon>Prochlorococcaceae</taxon>
        <taxon>Cyanobium</taxon>
    </lineage>
</organism>
<gene>
    <name evidence="2" type="ORF">VB738_00535</name>
</gene>
<comment type="caution">
    <text evidence="2">The sequence shown here is derived from an EMBL/GenBank/DDBJ whole genome shotgun (WGS) entry which is preliminary data.</text>
</comment>
<evidence type="ECO:0000256" key="1">
    <source>
        <dbReference type="SAM" id="MobiDB-lite"/>
    </source>
</evidence>
<evidence type="ECO:0000313" key="3">
    <source>
        <dbReference type="Proteomes" id="UP001304461"/>
    </source>
</evidence>
<dbReference type="EMBL" id="JAYGHX010000001">
    <property type="protein sequence ID" value="MEA5389733.1"/>
    <property type="molecule type" value="Genomic_DNA"/>
</dbReference>
<keyword evidence="3" id="KW-1185">Reference proteome</keyword>